<dbReference type="InterPro" id="IPR041098">
    <property type="entry name" value="Rv2175c_C"/>
</dbReference>
<dbReference type="InterPro" id="IPR048576">
    <property type="entry name" value="Rv2175c_wHTH"/>
</dbReference>
<evidence type="ECO:0000313" key="4">
    <source>
        <dbReference type="Proteomes" id="UP000233766"/>
    </source>
</evidence>
<feature type="domain" description="DNA-binding protein Rv2175c wHTH" evidence="2">
    <location>
        <begin position="18"/>
        <end position="74"/>
    </location>
</feature>
<proteinExistence type="predicted"/>
<gene>
    <name evidence="3" type="ORF">ATK86_1349</name>
</gene>
<dbReference type="AlphaFoldDB" id="A0A2N3WZL1"/>
<feature type="domain" description="Rv2175c C-terminal" evidence="1">
    <location>
        <begin position="81"/>
        <end position="134"/>
    </location>
</feature>
<name>A0A2N3WZL1_9NOCA</name>
<dbReference type="GO" id="GO:0003677">
    <property type="term" value="F:DNA binding"/>
    <property type="evidence" value="ECO:0007669"/>
    <property type="project" value="InterPro"/>
</dbReference>
<evidence type="ECO:0000313" key="3">
    <source>
        <dbReference type="EMBL" id="PKV99301.1"/>
    </source>
</evidence>
<protein>
    <submittedName>
        <fullName evidence="3">Uncharacterized protein</fullName>
    </submittedName>
</protein>
<dbReference type="EMBL" id="PJMW01000001">
    <property type="protein sequence ID" value="PKV99301.1"/>
    <property type="molecule type" value="Genomic_DNA"/>
</dbReference>
<accession>A0A2N3WZL1</accession>
<keyword evidence="4" id="KW-1185">Reference proteome</keyword>
<dbReference type="Proteomes" id="UP000233766">
    <property type="component" value="Unassembled WGS sequence"/>
</dbReference>
<organism evidence="3 4">
    <name type="scientific">Nocardia fluminea</name>
    <dbReference type="NCBI Taxonomy" id="134984"/>
    <lineage>
        <taxon>Bacteria</taxon>
        <taxon>Bacillati</taxon>
        <taxon>Actinomycetota</taxon>
        <taxon>Actinomycetes</taxon>
        <taxon>Mycobacteriales</taxon>
        <taxon>Nocardiaceae</taxon>
        <taxon>Nocardia</taxon>
    </lineage>
</organism>
<dbReference type="Pfam" id="PF21531">
    <property type="entry name" value="Rv2175c_wHTH"/>
    <property type="match status" value="1"/>
</dbReference>
<evidence type="ECO:0000259" key="1">
    <source>
        <dbReference type="Pfam" id="PF18367"/>
    </source>
</evidence>
<dbReference type="Pfam" id="PF18367">
    <property type="entry name" value="Rv2175c_C"/>
    <property type="match status" value="1"/>
</dbReference>
<sequence length="137" mass="15142">MPDDACEPTRTTVGRVSAFPCSDDVLPDTETIVSLPEAADILGVPVTSVHQLLRDHQILAIRRNGVVGIPARFFDSEDEIVRMLPGVITVMRDAKYTDEDILGWLYTEDPTLPGRPVDALHGQLAREVVRRAHAEPF</sequence>
<evidence type="ECO:0000259" key="2">
    <source>
        <dbReference type="Pfam" id="PF21531"/>
    </source>
</evidence>
<dbReference type="OrthoDB" id="3784042at2"/>
<reference evidence="3 4" key="1">
    <citation type="submission" date="2017-12" db="EMBL/GenBank/DDBJ databases">
        <title>Sequencing the genomes of 1000 Actinobacteria strains.</title>
        <authorList>
            <person name="Klenk H.-P."/>
        </authorList>
    </citation>
    <scope>NUCLEOTIDE SEQUENCE [LARGE SCALE GENOMIC DNA]</scope>
    <source>
        <strain evidence="3 4">DSM 44489</strain>
    </source>
</reference>
<comment type="caution">
    <text evidence="3">The sequence shown here is derived from an EMBL/GenBank/DDBJ whole genome shotgun (WGS) entry which is preliminary data.</text>
</comment>